<keyword evidence="6" id="KW-1185">Reference proteome</keyword>
<dbReference type="EMBL" id="BDGU01001568">
    <property type="protein sequence ID" value="GAW10117.1"/>
    <property type="molecule type" value="Genomic_DNA"/>
</dbReference>
<keyword evidence="3" id="KW-0812">Transmembrane</keyword>
<proteinExistence type="predicted"/>
<reference evidence="5 6" key="2">
    <citation type="submission" date="2017-02" db="EMBL/GenBank/DDBJ databases">
        <title>A genome survey and senescence transcriptome analysis in Lentinula edodes.</title>
        <authorList>
            <person name="Sakamoto Y."/>
            <person name="Nakade K."/>
            <person name="Sato S."/>
            <person name="Yoshida Y."/>
            <person name="Miyazaki K."/>
            <person name="Natsume S."/>
            <person name="Konno N."/>
        </authorList>
    </citation>
    <scope>NUCLEOTIDE SEQUENCE [LARGE SCALE GENOMIC DNA]</scope>
    <source>
        <strain evidence="5 6">NBRC 111202</strain>
    </source>
</reference>
<keyword evidence="3" id="KW-0472">Membrane</keyword>
<evidence type="ECO:0000256" key="3">
    <source>
        <dbReference type="SAM" id="Phobius"/>
    </source>
</evidence>
<accession>A0A1Q3ESF0</accession>
<evidence type="ECO:0000256" key="1">
    <source>
        <dbReference type="ARBA" id="ARBA00022729"/>
    </source>
</evidence>
<dbReference type="Gene3D" id="2.40.40.10">
    <property type="entry name" value="RlpA-like domain"/>
    <property type="match status" value="1"/>
</dbReference>
<keyword evidence="1 4" id="KW-0732">Signal</keyword>
<dbReference type="SUPFAM" id="SSF50685">
    <property type="entry name" value="Barwin-like endoglucanases"/>
    <property type="match status" value="1"/>
</dbReference>
<dbReference type="CDD" id="cd22191">
    <property type="entry name" value="DPBB_RlpA_EXP_N-like"/>
    <property type="match status" value="1"/>
</dbReference>
<evidence type="ECO:0000313" key="5">
    <source>
        <dbReference type="EMBL" id="GAW10117.1"/>
    </source>
</evidence>
<evidence type="ECO:0000256" key="4">
    <source>
        <dbReference type="SAM" id="SignalP"/>
    </source>
</evidence>
<name>A0A1Q3ESF0_LENED</name>
<protein>
    <submittedName>
        <fullName evidence="5">Expansin family protein</fullName>
    </submittedName>
</protein>
<evidence type="ECO:0000256" key="2">
    <source>
        <dbReference type="SAM" id="MobiDB-lite"/>
    </source>
</evidence>
<dbReference type="PANTHER" id="PTHR31836">
    <property type="match status" value="1"/>
</dbReference>
<dbReference type="InterPro" id="IPR036908">
    <property type="entry name" value="RlpA-like_sf"/>
</dbReference>
<gene>
    <name evidence="5" type="ORF">LENED_012350</name>
</gene>
<dbReference type="Proteomes" id="UP000188533">
    <property type="component" value="Unassembled WGS sequence"/>
</dbReference>
<comment type="caution">
    <text evidence="5">The sequence shown here is derived from an EMBL/GenBank/DDBJ whole genome shotgun (WGS) entry which is preliminary data.</text>
</comment>
<feature type="compositionally biased region" description="Low complexity" evidence="2">
    <location>
        <begin position="126"/>
        <end position="140"/>
    </location>
</feature>
<organism evidence="5 6">
    <name type="scientific">Lentinula edodes</name>
    <name type="common">Shiitake mushroom</name>
    <name type="synonym">Lentinus edodes</name>
    <dbReference type="NCBI Taxonomy" id="5353"/>
    <lineage>
        <taxon>Eukaryota</taxon>
        <taxon>Fungi</taxon>
        <taxon>Dikarya</taxon>
        <taxon>Basidiomycota</taxon>
        <taxon>Agaricomycotina</taxon>
        <taxon>Agaricomycetes</taxon>
        <taxon>Agaricomycetidae</taxon>
        <taxon>Agaricales</taxon>
        <taxon>Marasmiineae</taxon>
        <taxon>Omphalotaceae</taxon>
        <taxon>Lentinula</taxon>
    </lineage>
</organism>
<feature type="transmembrane region" description="Helical" evidence="3">
    <location>
        <begin position="85"/>
        <end position="108"/>
    </location>
</feature>
<dbReference type="AlphaFoldDB" id="A0A1Q3ESF0"/>
<feature type="region of interest" description="Disordered" evidence="2">
    <location>
        <begin position="123"/>
        <end position="149"/>
    </location>
</feature>
<reference evidence="5 6" key="1">
    <citation type="submission" date="2016-08" db="EMBL/GenBank/DDBJ databases">
        <authorList>
            <consortium name="Lentinula edodes genome sequencing consortium"/>
            <person name="Sakamoto Y."/>
            <person name="Nakade K."/>
            <person name="Sato S."/>
            <person name="Yoshida Y."/>
            <person name="Miyazaki K."/>
            <person name="Natsume S."/>
            <person name="Konno N."/>
        </authorList>
    </citation>
    <scope>NUCLEOTIDE SEQUENCE [LARGE SCALE GENOMIC DNA]</scope>
    <source>
        <strain evidence="5 6">NBRC 111202</strain>
    </source>
</reference>
<feature type="chain" id="PRO_5012071940" evidence="4">
    <location>
        <begin position="23"/>
        <end position="254"/>
    </location>
</feature>
<evidence type="ECO:0000313" key="6">
    <source>
        <dbReference type="Proteomes" id="UP000188533"/>
    </source>
</evidence>
<sequence length="254" mass="27054">MHALSIATFVLLSAAVTAPAVGYVVPRISPSDASTNIITRLSSTRAAIQCLQQKLLRLLVHLTAFPRLLLPLLQAPQRRHPRRQLLLMETTAMTTTTMIPMTVMMAMMTTQLLPLLFQRPLSPLRETPTTSSSSAEATPTGSVDSSTGSSEVFTGGHATYFTQNGVAGACGTVHSDNDFIVAIDQDRYGDSGETSQYCGKTVTITGLGKTMQATVADDCPTCDNENSLDMSVALFQSFTSLDASPFSSSEASHG</sequence>
<dbReference type="InterPro" id="IPR051477">
    <property type="entry name" value="Expansin_CellWall"/>
</dbReference>
<keyword evidence="3" id="KW-1133">Transmembrane helix</keyword>
<feature type="signal peptide" evidence="4">
    <location>
        <begin position="1"/>
        <end position="22"/>
    </location>
</feature>
<dbReference type="PANTHER" id="PTHR31836:SF24">
    <property type="entry name" value="RLPA-LIKE PROTEIN DOUBLE-PSI BETA-BARREL DOMAIN-CONTAINING PROTEIN"/>
    <property type="match status" value="1"/>
</dbReference>
<dbReference type="STRING" id="5353.A0A1Q3ESF0"/>